<gene>
    <name evidence="10" type="primary">ehuC</name>
    <name evidence="10" type="ORF">C0Z10_00970</name>
</gene>
<evidence type="ECO:0000259" key="9">
    <source>
        <dbReference type="PROSITE" id="PS50928"/>
    </source>
</evidence>
<dbReference type="EMBL" id="CP025570">
    <property type="protein sequence ID" value="AZZ38556.1"/>
    <property type="molecule type" value="Genomic_DNA"/>
</dbReference>
<evidence type="ECO:0000256" key="7">
    <source>
        <dbReference type="ARBA" id="ARBA00023136"/>
    </source>
</evidence>
<dbReference type="KEGG" id="aji:C0Z10_00970"/>
<feature type="transmembrane region" description="Helical" evidence="8">
    <location>
        <begin position="182"/>
        <end position="204"/>
    </location>
</feature>
<keyword evidence="6 8" id="KW-1133">Transmembrane helix</keyword>
<evidence type="ECO:0000256" key="1">
    <source>
        <dbReference type="ARBA" id="ARBA00004651"/>
    </source>
</evidence>
<dbReference type="SUPFAM" id="SSF161098">
    <property type="entry name" value="MetI-like"/>
    <property type="match status" value="1"/>
</dbReference>
<evidence type="ECO:0000256" key="2">
    <source>
        <dbReference type="ARBA" id="ARBA00022448"/>
    </source>
</evidence>
<keyword evidence="4 8" id="KW-0812">Transmembrane</keyword>
<organism evidence="10 11">
    <name type="scientific">Acidipropionibacterium jensenii</name>
    <dbReference type="NCBI Taxonomy" id="1749"/>
    <lineage>
        <taxon>Bacteria</taxon>
        <taxon>Bacillati</taxon>
        <taxon>Actinomycetota</taxon>
        <taxon>Actinomycetes</taxon>
        <taxon>Propionibacteriales</taxon>
        <taxon>Propionibacteriaceae</taxon>
        <taxon>Acidipropionibacterium</taxon>
    </lineage>
</organism>
<evidence type="ECO:0000256" key="5">
    <source>
        <dbReference type="ARBA" id="ARBA00022970"/>
    </source>
</evidence>
<dbReference type="InterPro" id="IPR010065">
    <property type="entry name" value="AA_ABC_transptr_permease_3TM"/>
</dbReference>
<keyword evidence="3" id="KW-1003">Cell membrane</keyword>
<dbReference type="NCBIfam" id="TIGR01726">
    <property type="entry name" value="HEQRo_perm_3TM"/>
    <property type="match status" value="1"/>
</dbReference>
<dbReference type="Gene3D" id="1.10.3720.10">
    <property type="entry name" value="MetI-like"/>
    <property type="match status" value="1"/>
</dbReference>
<dbReference type="AlphaFoldDB" id="A0A3Q9UIS4"/>
<comment type="similarity">
    <text evidence="8">Belongs to the binding-protein-dependent transport system permease family.</text>
</comment>
<evidence type="ECO:0000256" key="8">
    <source>
        <dbReference type="RuleBase" id="RU363032"/>
    </source>
</evidence>
<feature type="transmembrane region" description="Helical" evidence="8">
    <location>
        <begin position="12"/>
        <end position="39"/>
    </location>
</feature>
<keyword evidence="7 8" id="KW-0472">Membrane</keyword>
<dbReference type="GO" id="GO:0006865">
    <property type="term" value="P:amino acid transport"/>
    <property type="evidence" value="ECO:0007669"/>
    <property type="project" value="UniProtKB-KW"/>
</dbReference>
<reference evidence="11" key="1">
    <citation type="submission" date="2017-12" db="EMBL/GenBank/DDBJ databases">
        <title>Whole genome sequencing of Acidipropionibacterium jensenii strains JS279 and JS280.</title>
        <authorList>
            <person name="Deptula P."/>
            <person name="Laine P."/>
            <person name="Smolander O.-P."/>
            <person name="Paulin L."/>
            <person name="Auvinen P."/>
            <person name="Varmanen P."/>
        </authorList>
    </citation>
    <scope>NUCLEOTIDE SEQUENCE [LARGE SCALE GENOMIC DNA]</scope>
    <source>
        <strain evidence="11">JS280</strain>
    </source>
</reference>
<dbReference type="RefSeq" id="WP_097798161.1">
    <property type="nucleotide sequence ID" value="NZ_CP025570.1"/>
</dbReference>
<dbReference type="PANTHER" id="PTHR30614:SF0">
    <property type="entry name" value="L-CYSTINE TRANSPORT SYSTEM PERMEASE PROTEIN TCYL"/>
    <property type="match status" value="1"/>
</dbReference>
<dbReference type="PANTHER" id="PTHR30614">
    <property type="entry name" value="MEMBRANE COMPONENT OF AMINO ACID ABC TRANSPORTER"/>
    <property type="match status" value="1"/>
</dbReference>
<keyword evidence="2 8" id="KW-0813">Transport</keyword>
<dbReference type="Proteomes" id="UP000285875">
    <property type="component" value="Chromosome"/>
</dbReference>
<accession>A0A3Q9UIS4</accession>
<dbReference type="InterPro" id="IPR043429">
    <property type="entry name" value="ArtM/GltK/GlnP/TcyL/YhdX-like"/>
</dbReference>
<evidence type="ECO:0000256" key="6">
    <source>
        <dbReference type="ARBA" id="ARBA00022989"/>
    </source>
</evidence>
<dbReference type="NCBIfam" id="TIGR03004">
    <property type="entry name" value="ectoine_ehuC"/>
    <property type="match status" value="1"/>
</dbReference>
<feature type="domain" description="ABC transmembrane type-1" evidence="9">
    <location>
        <begin position="15"/>
        <end position="200"/>
    </location>
</feature>
<dbReference type="CDD" id="cd06261">
    <property type="entry name" value="TM_PBP2"/>
    <property type="match status" value="1"/>
</dbReference>
<name>A0A3Q9UIS4_9ACTN</name>
<dbReference type="InterPro" id="IPR014342">
    <property type="entry name" value="Ectoine_EhuC"/>
</dbReference>
<evidence type="ECO:0000256" key="3">
    <source>
        <dbReference type="ARBA" id="ARBA00022475"/>
    </source>
</evidence>
<dbReference type="PROSITE" id="PS50928">
    <property type="entry name" value="ABC_TM1"/>
    <property type="match status" value="1"/>
</dbReference>
<evidence type="ECO:0000313" key="11">
    <source>
        <dbReference type="Proteomes" id="UP000285875"/>
    </source>
</evidence>
<dbReference type="GO" id="GO:0043190">
    <property type="term" value="C:ATP-binding cassette (ABC) transporter complex"/>
    <property type="evidence" value="ECO:0007669"/>
    <property type="project" value="InterPro"/>
</dbReference>
<evidence type="ECO:0000313" key="10">
    <source>
        <dbReference type="EMBL" id="AZZ38556.1"/>
    </source>
</evidence>
<dbReference type="Pfam" id="PF00528">
    <property type="entry name" value="BPD_transp_1"/>
    <property type="match status" value="1"/>
</dbReference>
<proteinExistence type="inferred from homology"/>
<dbReference type="InterPro" id="IPR000515">
    <property type="entry name" value="MetI-like"/>
</dbReference>
<sequence>MDALLNFRPLLWQGFVTTLIVTVLGAAVALFIAFAVGVARYSRRRILSVPAAVFIEVFRGTSLVVQMFWLFYVFPFFGINLPPMVTAVIALGFNEGAYAAEIVRSALKAVPKGQDEASIALSLSPRRTLWRIKMPQAIAIMLPSLGNILIDLFKNTSLVSLVTVVELTFAAQQIRTSTGQTFAVYGFLLVVYFIVSFGIGRGVAFVERVVGRRYGTRPVKASPLSRQGGLA</sequence>
<dbReference type="GO" id="GO:0022857">
    <property type="term" value="F:transmembrane transporter activity"/>
    <property type="evidence" value="ECO:0007669"/>
    <property type="project" value="InterPro"/>
</dbReference>
<dbReference type="InterPro" id="IPR035906">
    <property type="entry name" value="MetI-like_sf"/>
</dbReference>
<protein>
    <submittedName>
        <fullName evidence="10">Ectoine/hydroxyectoine ABC transporter permease subunit EhuC</fullName>
    </submittedName>
</protein>
<comment type="subcellular location">
    <subcellularLocation>
        <location evidence="1 8">Cell membrane</location>
        <topology evidence="1 8">Multi-pass membrane protein</topology>
    </subcellularLocation>
</comment>
<keyword evidence="5" id="KW-0029">Amino-acid transport</keyword>
<evidence type="ECO:0000256" key="4">
    <source>
        <dbReference type="ARBA" id="ARBA00022692"/>
    </source>
</evidence>